<protein>
    <recommendedName>
        <fullName evidence="1">F-box domain-containing protein</fullName>
    </recommendedName>
</protein>
<reference evidence="3" key="1">
    <citation type="journal article" date="2014" name="Proc. Natl. Acad. Sci. U.S.A.">
        <title>Extensive sampling of basidiomycete genomes demonstrates inadequacy of the white-rot/brown-rot paradigm for wood decay fungi.</title>
        <authorList>
            <person name="Riley R."/>
            <person name="Salamov A.A."/>
            <person name="Brown D.W."/>
            <person name="Nagy L.G."/>
            <person name="Floudas D."/>
            <person name="Held B.W."/>
            <person name="Levasseur A."/>
            <person name="Lombard V."/>
            <person name="Morin E."/>
            <person name="Otillar R."/>
            <person name="Lindquist E.A."/>
            <person name="Sun H."/>
            <person name="LaButti K.M."/>
            <person name="Schmutz J."/>
            <person name="Jabbour D."/>
            <person name="Luo H."/>
            <person name="Baker S.E."/>
            <person name="Pisabarro A.G."/>
            <person name="Walton J.D."/>
            <person name="Blanchette R.A."/>
            <person name="Henrissat B."/>
            <person name="Martin F."/>
            <person name="Cullen D."/>
            <person name="Hibbett D.S."/>
            <person name="Grigoriev I.V."/>
        </authorList>
    </citation>
    <scope>NUCLEOTIDE SEQUENCE [LARGE SCALE GENOMIC DNA]</scope>
    <source>
        <strain evidence="3">FD-172 SS1</strain>
    </source>
</reference>
<dbReference type="Pfam" id="PF12937">
    <property type="entry name" value="F-box-like"/>
    <property type="match status" value="1"/>
</dbReference>
<evidence type="ECO:0000313" key="3">
    <source>
        <dbReference type="Proteomes" id="UP000027195"/>
    </source>
</evidence>
<dbReference type="EMBL" id="KL198018">
    <property type="protein sequence ID" value="KDQ20334.1"/>
    <property type="molecule type" value="Genomic_DNA"/>
</dbReference>
<dbReference type="InterPro" id="IPR032675">
    <property type="entry name" value="LRR_dom_sf"/>
</dbReference>
<evidence type="ECO:0000259" key="1">
    <source>
        <dbReference type="PROSITE" id="PS50181"/>
    </source>
</evidence>
<dbReference type="InterPro" id="IPR001810">
    <property type="entry name" value="F-box_dom"/>
</dbReference>
<dbReference type="Gene3D" id="1.20.1280.50">
    <property type="match status" value="1"/>
</dbReference>
<evidence type="ECO:0000313" key="2">
    <source>
        <dbReference type="EMBL" id="KDQ20334.1"/>
    </source>
</evidence>
<dbReference type="Gene3D" id="3.80.10.10">
    <property type="entry name" value="Ribonuclease Inhibitor"/>
    <property type="match status" value="1"/>
</dbReference>
<name>A0A067MXN2_BOTB1</name>
<dbReference type="SUPFAM" id="SSF52047">
    <property type="entry name" value="RNI-like"/>
    <property type="match status" value="1"/>
</dbReference>
<dbReference type="SUPFAM" id="SSF81383">
    <property type="entry name" value="F-box domain"/>
    <property type="match status" value="1"/>
</dbReference>
<dbReference type="InterPro" id="IPR036047">
    <property type="entry name" value="F-box-like_dom_sf"/>
</dbReference>
<sequence length="531" mass="59647">MLTWQPKVTVDELKGHLDGLLHGLHAVSSSLNKGSSHGEDTGTQKLRSRSTSTSCYLGSAQVADALSRLEKVLPTLLDARAELQYISTVIGHNCNLIAPVNRLPNEILLKIFELLPVPQNAYRVSNAMLAASVCRRWRWLSINTPTLWSTLEFFGRPPFHIANLCLSRSRDCGLKVVLKSDSKGYDWPFLVAADMALSAALRWSDLTIWFSNSTQPLVAQLLLLFQVKVGRNRLIAPRLRTLSLRSHHTTSLDPLFCDKLEDFNRLIALQTLHVHQVQPSRALCAYTHLTHLFFAHVTVTSLVDLHNIFVSCTRVRVLDLDGITVSLDGSREPRSGFALVTLPDLTELSMRRVTWIVQKLVLEALDTPALRAFEIMIDSSLDELTASFLTRTPTIDTLALTVVFQYNGLKHTPNIIGALDTLVHLETFTLDSYDDDKLSLLHTLLSHSFPRLTNIHVKGRTRQGDVDALKAIVECRRRDPALSTVRRLSFYCPNPLYTSKRNMMADAEWFTDNAGLESCEFVMQDNISLTR</sequence>
<gene>
    <name evidence="2" type="ORF">BOTBODRAFT_51646</name>
</gene>
<dbReference type="Proteomes" id="UP000027195">
    <property type="component" value="Unassembled WGS sequence"/>
</dbReference>
<proteinExistence type="predicted"/>
<feature type="domain" description="F-box" evidence="1">
    <location>
        <begin position="97"/>
        <end position="151"/>
    </location>
</feature>
<accession>A0A067MXN2</accession>
<dbReference type="PROSITE" id="PS50181">
    <property type="entry name" value="FBOX"/>
    <property type="match status" value="1"/>
</dbReference>
<keyword evidence="3" id="KW-1185">Reference proteome</keyword>
<dbReference type="AlphaFoldDB" id="A0A067MXN2"/>
<organism evidence="2 3">
    <name type="scientific">Botryobasidium botryosum (strain FD-172 SS1)</name>
    <dbReference type="NCBI Taxonomy" id="930990"/>
    <lineage>
        <taxon>Eukaryota</taxon>
        <taxon>Fungi</taxon>
        <taxon>Dikarya</taxon>
        <taxon>Basidiomycota</taxon>
        <taxon>Agaricomycotina</taxon>
        <taxon>Agaricomycetes</taxon>
        <taxon>Cantharellales</taxon>
        <taxon>Botryobasidiaceae</taxon>
        <taxon>Botryobasidium</taxon>
    </lineage>
</organism>
<dbReference type="HOGENOM" id="CLU_044361_0_0_1"/>
<dbReference type="OrthoDB" id="2603857at2759"/>
<dbReference type="STRING" id="930990.A0A067MXN2"/>
<dbReference type="InParanoid" id="A0A067MXN2"/>